<feature type="binding site" evidence="13">
    <location>
        <position position="671"/>
    </location>
    <ligand>
        <name>Zn(2+)</name>
        <dbReference type="ChEBI" id="CHEBI:29105"/>
        <note>catalytic</note>
    </ligand>
</feature>
<dbReference type="PANTHER" id="PTHR10127:SF827">
    <property type="entry name" value="ZINC METALLOPROTEINASE NAS-7"/>
    <property type="match status" value="1"/>
</dbReference>
<feature type="binding site" evidence="13">
    <location>
        <position position="665"/>
    </location>
    <ligand>
        <name>Zn(2+)</name>
        <dbReference type="ChEBI" id="CHEBI:29105"/>
        <note>catalytic</note>
    </ligand>
</feature>
<comment type="caution">
    <text evidence="12">Lacks conserved residue(s) required for the propagation of feature annotation.</text>
</comment>
<dbReference type="Proteomes" id="UP000582659">
    <property type="component" value="Unassembled WGS sequence"/>
</dbReference>
<dbReference type="Gene3D" id="3.40.390.10">
    <property type="entry name" value="Collagenase (Catalytic Domain)"/>
    <property type="match status" value="1"/>
</dbReference>
<dbReference type="SMR" id="A0A7I8WK10"/>
<evidence type="ECO:0000256" key="12">
    <source>
        <dbReference type="PROSITE-ProRule" id="PRU01005"/>
    </source>
</evidence>
<dbReference type="GO" id="GO:0004222">
    <property type="term" value="F:metalloendopeptidase activity"/>
    <property type="evidence" value="ECO:0007669"/>
    <property type="project" value="UniProtKB-UniRule"/>
</dbReference>
<evidence type="ECO:0000259" key="16">
    <source>
        <dbReference type="PROSITE" id="PS51864"/>
    </source>
</evidence>
<evidence type="ECO:0000256" key="7">
    <source>
        <dbReference type="ARBA" id="ARBA00022801"/>
    </source>
</evidence>
<comment type="subcellular location">
    <subcellularLocation>
        <location evidence="2">Secreted</location>
    </subcellularLocation>
</comment>
<sequence>MKWRLGAVTFNLCGKPAQTEKVKQLIDDLISRHEIPLDGIAISLQEVNMAERTNVSPDAWKEKFHELLWERGYIYAASSYMMTNFLAFFVLKEYGKMIAKSTFEYIKDRYYGVKGSICLSVDLKDNIRFIFVGSHLLHGPEAVDRRVIQAKSVKDYVSKQLENKVVGAILWLGDFNFRITGVGAVEFVQTLRSDEFIAGEVLQKHDQLTEARFFYDIFDTWSEADITFKPTYRFHIGSLQYDMNRVPAWTDRILFNKLSCLHYDSMTNINISDHIPVFGIFETPELDVLEEADWEIKFDPIDYWYINLPLRVLFKGANFWQKAGSVWDWLGVYKVPDCSDRRFVTQASIMSAVETGNTYQVEFVPLPVGDYFVAYHSRDLLNEVGGEVASGLQPLALVWWFGDAAVTRHACHLSAHMCRIEDHVMCSDQLSARGHEEAVIRTIRGSKARVYLPQGPYASERRDHGLVDDDDKNPEASWTVVVMSETVRGLRFTQLGHKFILISCLIIAFLPSHSCLIIERLDVLNAEDFKNADNLQKDDVYRDSIPIETVNDYKSDIRGPVANKKRFKRNGVSRVTKLWPQGKIPYAISPHYTTHERALLARAVKQYHEKTCIRFVPRVGGEGDYLFIGKVDGCFSEVGRTSGVQVLSLDNGCMEYPTIIHEMMHVVGFYHEHERWDRDAFIDIIWQNIDRGALDQFGKVDLSKTSYYGQPYDYKSILHYDSLAFSKNGFPTMLPKKSGLATTIGNAKDFSEVDLAKINRMYKCEHRRPLNALFGSATNSHVAPIYSQSYARGSSRPSSVEGNLIYETRRPQTPVVCEDKITVCWWTQDRCLSPNIYAMMKTLCAKTCKFC</sequence>
<dbReference type="FunFam" id="3.40.390.10:FF:000045">
    <property type="entry name" value="Metalloendopeptidase"/>
    <property type="match status" value="1"/>
</dbReference>
<organism evidence="17 18">
    <name type="scientific">Bursaphelenchus xylophilus</name>
    <name type="common">Pinewood nematode worm</name>
    <name type="synonym">Aphelenchoides xylophilus</name>
    <dbReference type="NCBI Taxonomy" id="6326"/>
    <lineage>
        <taxon>Eukaryota</taxon>
        <taxon>Metazoa</taxon>
        <taxon>Ecdysozoa</taxon>
        <taxon>Nematoda</taxon>
        <taxon>Chromadorea</taxon>
        <taxon>Rhabditida</taxon>
        <taxon>Tylenchina</taxon>
        <taxon>Tylenchomorpha</taxon>
        <taxon>Aphelenchoidea</taxon>
        <taxon>Aphelenchoididae</taxon>
        <taxon>Bursaphelenchus</taxon>
    </lineage>
</organism>
<evidence type="ECO:0000313" key="18">
    <source>
        <dbReference type="Proteomes" id="UP000659654"/>
    </source>
</evidence>
<dbReference type="GO" id="GO:0005576">
    <property type="term" value="C:extracellular region"/>
    <property type="evidence" value="ECO:0007669"/>
    <property type="project" value="UniProtKB-SubCell"/>
</dbReference>
<evidence type="ECO:0000256" key="1">
    <source>
        <dbReference type="ARBA" id="ARBA00002657"/>
    </source>
</evidence>
<dbReference type="GO" id="GO:0006508">
    <property type="term" value="P:proteolysis"/>
    <property type="evidence" value="ECO:0007669"/>
    <property type="project" value="UniProtKB-KW"/>
</dbReference>
<name>A0A7I8WK10_BURXY</name>
<protein>
    <recommendedName>
        <fullName evidence="14">Metalloendopeptidase</fullName>
        <ecNumber evidence="14">3.4.24.-</ecNumber>
    </recommendedName>
</protein>
<comment type="caution">
    <text evidence="17">The sequence shown here is derived from an EMBL/GenBank/DDBJ whole genome shotgun (WGS) entry which is preliminary data.</text>
</comment>
<dbReference type="AlphaFoldDB" id="A0A7I8WK10"/>
<dbReference type="OrthoDB" id="291007at2759"/>
<evidence type="ECO:0000256" key="2">
    <source>
        <dbReference type="ARBA" id="ARBA00004613"/>
    </source>
</evidence>
<dbReference type="InterPro" id="IPR036691">
    <property type="entry name" value="Endo/exonu/phosph_ase_sf"/>
</dbReference>
<evidence type="ECO:0000256" key="13">
    <source>
        <dbReference type="PROSITE-ProRule" id="PRU01211"/>
    </source>
</evidence>
<evidence type="ECO:0000256" key="9">
    <source>
        <dbReference type="ARBA" id="ARBA00023049"/>
    </source>
</evidence>
<dbReference type="SMART" id="SM00235">
    <property type="entry name" value="ZnMc"/>
    <property type="match status" value="1"/>
</dbReference>
<feature type="domain" description="ShKT" evidence="15">
    <location>
        <begin position="817"/>
        <end position="851"/>
    </location>
</feature>
<dbReference type="EMBL" id="CAJFDI010000003">
    <property type="protein sequence ID" value="CAD5220869.1"/>
    <property type="molecule type" value="Genomic_DNA"/>
</dbReference>
<dbReference type="PROSITE" id="PS51864">
    <property type="entry name" value="ASTACIN"/>
    <property type="match status" value="1"/>
</dbReference>
<evidence type="ECO:0000256" key="10">
    <source>
        <dbReference type="ARBA" id="ARBA00023145"/>
    </source>
</evidence>
<keyword evidence="18" id="KW-1185">Reference proteome</keyword>
<keyword evidence="4 13" id="KW-0645">Protease</keyword>
<evidence type="ECO:0000256" key="14">
    <source>
        <dbReference type="RuleBase" id="RU361183"/>
    </source>
</evidence>
<dbReference type="SMART" id="SM00128">
    <property type="entry name" value="IPPc"/>
    <property type="match status" value="1"/>
</dbReference>
<comment type="function">
    <text evidence="1">Metalloprotease.</text>
</comment>
<dbReference type="SUPFAM" id="SSF56219">
    <property type="entry name" value="DNase I-like"/>
    <property type="match status" value="1"/>
</dbReference>
<dbReference type="InterPro" id="IPR024079">
    <property type="entry name" value="MetalloPept_cat_dom_sf"/>
</dbReference>
<feature type="binding site" evidence="13">
    <location>
        <position position="661"/>
    </location>
    <ligand>
        <name>Zn(2+)</name>
        <dbReference type="ChEBI" id="CHEBI:29105"/>
        <note>catalytic</note>
    </ligand>
</feature>
<keyword evidence="10" id="KW-0865">Zymogen</keyword>
<evidence type="ECO:0000256" key="4">
    <source>
        <dbReference type="ARBA" id="ARBA00022670"/>
    </source>
</evidence>
<dbReference type="Pfam" id="PF22669">
    <property type="entry name" value="Exo_endo_phos2"/>
    <property type="match status" value="1"/>
</dbReference>
<dbReference type="Pfam" id="PF01549">
    <property type="entry name" value="ShK"/>
    <property type="match status" value="1"/>
</dbReference>
<keyword evidence="9 13" id="KW-0482">Metalloprotease</keyword>
<evidence type="ECO:0000256" key="6">
    <source>
        <dbReference type="ARBA" id="ARBA00022729"/>
    </source>
</evidence>
<dbReference type="Proteomes" id="UP000659654">
    <property type="component" value="Unassembled WGS sequence"/>
</dbReference>
<keyword evidence="7 13" id="KW-0378">Hydrolase</keyword>
<keyword evidence="6" id="KW-0732">Signal</keyword>
<dbReference type="GO" id="GO:0016791">
    <property type="term" value="F:phosphatase activity"/>
    <property type="evidence" value="ECO:0007669"/>
    <property type="project" value="InterPro"/>
</dbReference>
<keyword evidence="5 13" id="KW-0479">Metal-binding</keyword>
<dbReference type="EC" id="3.4.24.-" evidence="14"/>
<dbReference type="InterPro" id="IPR003582">
    <property type="entry name" value="ShKT_dom"/>
</dbReference>
<dbReference type="GO" id="GO:0008270">
    <property type="term" value="F:zinc ion binding"/>
    <property type="evidence" value="ECO:0007669"/>
    <property type="project" value="UniProtKB-UniRule"/>
</dbReference>
<dbReference type="GO" id="GO:0046856">
    <property type="term" value="P:phosphatidylinositol dephosphorylation"/>
    <property type="evidence" value="ECO:0007669"/>
    <property type="project" value="InterPro"/>
</dbReference>
<keyword evidence="3" id="KW-0964">Secreted</keyword>
<proteinExistence type="predicted"/>
<evidence type="ECO:0000313" key="17">
    <source>
        <dbReference type="EMBL" id="CAD5220869.1"/>
    </source>
</evidence>
<gene>
    <name evidence="17" type="ORF">BXYJ_LOCUS6394</name>
</gene>
<evidence type="ECO:0000256" key="3">
    <source>
        <dbReference type="ARBA" id="ARBA00022525"/>
    </source>
</evidence>
<dbReference type="EMBL" id="CAJFCV020000003">
    <property type="protein sequence ID" value="CAG9107313.1"/>
    <property type="molecule type" value="Genomic_DNA"/>
</dbReference>
<dbReference type="SUPFAM" id="SSF55486">
    <property type="entry name" value="Metalloproteases ('zincins'), catalytic domain"/>
    <property type="match status" value="1"/>
</dbReference>
<dbReference type="InterPro" id="IPR006026">
    <property type="entry name" value="Peptidase_Metallo"/>
</dbReference>
<feature type="domain" description="Peptidase M12A" evidence="16">
    <location>
        <begin position="570"/>
        <end position="765"/>
    </location>
</feature>
<comment type="cofactor">
    <cofactor evidence="13 14">
        <name>Zn(2+)</name>
        <dbReference type="ChEBI" id="CHEBI:29105"/>
    </cofactor>
    <text evidence="13 14">Binds 1 zinc ion per subunit.</text>
</comment>
<dbReference type="PRINTS" id="PR00480">
    <property type="entry name" value="ASTACIN"/>
</dbReference>
<dbReference type="Gene3D" id="3.60.10.10">
    <property type="entry name" value="Endonuclease/exonuclease/phosphatase"/>
    <property type="match status" value="1"/>
</dbReference>
<dbReference type="InterPro" id="IPR034035">
    <property type="entry name" value="Astacin-like_dom"/>
</dbReference>
<dbReference type="InterPro" id="IPR000300">
    <property type="entry name" value="IPPc"/>
</dbReference>
<evidence type="ECO:0000256" key="11">
    <source>
        <dbReference type="ARBA" id="ARBA00023157"/>
    </source>
</evidence>
<keyword evidence="11 12" id="KW-1015">Disulfide bond</keyword>
<reference evidence="17" key="1">
    <citation type="submission" date="2020-09" db="EMBL/GenBank/DDBJ databases">
        <authorList>
            <person name="Kikuchi T."/>
        </authorList>
    </citation>
    <scope>NUCLEOTIDE SEQUENCE</scope>
    <source>
        <strain evidence="17">Ka4C1</strain>
    </source>
</reference>
<dbReference type="InterPro" id="IPR001506">
    <property type="entry name" value="Peptidase_M12A"/>
</dbReference>
<keyword evidence="8 13" id="KW-0862">Zinc</keyword>
<evidence type="ECO:0000256" key="8">
    <source>
        <dbReference type="ARBA" id="ARBA00022833"/>
    </source>
</evidence>
<dbReference type="CDD" id="cd04280">
    <property type="entry name" value="ZnMc_astacin_like"/>
    <property type="match status" value="1"/>
</dbReference>
<evidence type="ECO:0000259" key="15">
    <source>
        <dbReference type="PROSITE" id="PS51670"/>
    </source>
</evidence>
<dbReference type="PROSITE" id="PS51670">
    <property type="entry name" value="SHKT"/>
    <property type="match status" value="1"/>
</dbReference>
<dbReference type="Pfam" id="PF01400">
    <property type="entry name" value="Astacin"/>
    <property type="match status" value="1"/>
</dbReference>
<evidence type="ECO:0000256" key="5">
    <source>
        <dbReference type="ARBA" id="ARBA00022723"/>
    </source>
</evidence>
<dbReference type="PANTHER" id="PTHR10127">
    <property type="entry name" value="DISCOIDIN, CUB, EGF, LAMININ , AND ZINC METALLOPROTEASE DOMAIN CONTAINING"/>
    <property type="match status" value="1"/>
</dbReference>
<accession>A0A7I8WK10</accession>
<feature type="disulfide bond" evidence="12">
    <location>
        <begin position="817"/>
        <end position="851"/>
    </location>
</feature>
<feature type="active site" evidence="13">
    <location>
        <position position="662"/>
    </location>
</feature>